<evidence type="ECO:0000259" key="13">
    <source>
        <dbReference type="SMART" id="SM00760"/>
    </source>
</evidence>
<sequence>MEQVEVKDSEGHGERGVDMEDAWAAVRGRLSELVSVDAFERWFKACRLVEVENRVAKIGIPNEIHQVWIESNYMTELHAALNEMVDEVVEVQLVIEQAKVAKSEVVQESVDSEDAEDLFPDTVGEDDGIEVEKRLKRVGLNPSFTFDSFVVGANSQFAHAACEAVATGKGSAFNPLFIHGGPGLGKTHLMQAVGRQRLASEASGKVVYMTCEKFTNEFIDAVRKGDLERFRRRYRTAEMMLIDDVQFIAGKERSQEEFFHTFNTLLDGRCQVILTSDRPASEIKNLEPRLVSRFECGLTVELQPPGFETRLAILQHKVAEWGVKVDDGIIRLLAERLTTNVRRLEGGLMRVGTFASLAGERVTVDKVEHLLRDLFREENSRQVTIDSIQRLVAEQFDMRLADMTSRRRPASIAVPRQIAMYLSRTHTKCSLVEIGDAFGGRDHGTVIHAVKKVKAQIETDRQVREQVQFIESELRR</sequence>
<evidence type="ECO:0000256" key="4">
    <source>
        <dbReference type="ARBA" id="ARBA00022741"/>
    </source>
</evidence>
<dbReference type="RefSeq" id="WP_200278942.1">
    <property type="nucleotide sequence ID" value="NZ_JAENII010000007.1"/>
</dbReference>
<dbReference type="HAMAP" id="MF_00377">
    <property type="entry name" value="DnaA_bact"/>
    <property type="match status" value="1"/>
</dbReference>
<dbReference type="Proteomes" id="UP000658278">
    <property type="component" value="Unassembled WGS sequence"/>
</dbReference>
<dbReference type="Gene3D" id="3.40.50.300">
    <property type="entry name" value="P-loop containing nucleotide triphosphate hydrolases"/>
    <property type="match status" value="1"/>
</dbReference>
<keyword evidence="6 8" id="KW-0446">Lipid-binding</keyword>
<dbReference type="PRINTS" id="PR00051">
    <property type="entry name" value="DNAA"/>
</dbReference>
<dbReference type="PANTHER" id="PTHR30050:SF2">
    <property type="entry name" value="CHROMOSOMAL REPLICATION INITIATOR PROTEIN DNAA"/>
    <property type="match status" value="1"/>
</dbReference>
<evidence type="ECO:0000256" key="7">
    <source>
        <dbReference type="ARBA" id="ARBA00023125"/>
    </source>
</evidence>
<dbReference type="InterPro" id="IPR010921">
    <property type="entry name" value="Trp_repressor/repl_initiator"/>
</dbReference>
<comment type="subunit">
    <text evidence="8">Oligomerizes as a right-handed, spiral filament on DNA at oriC.</text>
</comment>
<dbReference type="GO" id="GO:0005524">
    <property type="term" value="F:ATP binding"/>
    <property type="evidence" value="ECO:0007669"/>
    <property type="project" value="UniProtKB-UniRule"/>
</dbReference>
<organism evidence="14 15">
    <name type="scientific">Haloferula rosea</name>
    <dbReference type="NCBI Taxonomy" id="490093"/>
    <lineage>
        <taxon>Bacteria</taxon>
        <taxon>Pseudomonadati</taxon>
        <taxon>Verrucomicrobiota</taxon>
        <taxon>Verrucomicrobiia</taxon>
        <taxon>Verrucomicrobiales</taxon>
        <taxon>Verrucomicrobiaceae</taxon>
        <taxon>Haloferula</taxon>
    </lineage>
</organism>
<accession>A0A934RF92</accession>
<dbReference type="InterPro" id="IPR003593">
    <property type="entry name" value="AAA+_ATPase"/>
</dbReference>
<dbReference type="GO" id="GO:0005737">
    <property type="term" value="C:cytoplasm"/>
    <property type="evidence" value="ECO:0007669"/>
    <property type="project" value="UniProtKB-SubCell"/>
</dbReference>
<dbReference type="SMART" id="SM00760">
    <property type="entry name" value="Bac_DnaA_C"/>
    <property type="match status" value="1"/>
</dbReference>
<feature type="binding site" evidence="8">
    <location>
        <position position="185"/>
    </location>
    <ligand>
        <name>ATP</name>
        <dbReference type="ChEBI" id="CHEBI:30616"/>
    </ligand>
</feature>
<evidence type="ECO:0000256" key="6">
    <source>
        <dbReference type="ARBA" id="ARBA00023121"/>
    </source>
</evidence>
<dbReference type="CDD" id="cd06571">
    <property type="entry name" value="Bac_DnaA_C"/>
    <property type="match status" value="1"/>
</dbReference>
<dbReference type="InterPro" id="IPR020591">
    <property type="entry name" value="Chromosome_initiator_DnaA-like"/>
</dbReference>
<name>A0A934RF92_9BACT</name>
<keyword evidence="4 8" id="KW-0547">Nucleotide-binding</keyword>
<dbReference type="GO" id="GO:0006275">
    <property type="term" value="P:regulation of DNA replication"/>
    <property type="evidence" value="ECO:0007669"/>
    <property type="project" value="UniProtKB-UniRule"/>
</dbReference>
<dbReference type="InterPro" id="IPR013159">
    <property type="entry name" value="DnaA_C"/>
</dbReference>
<evidence type="ECO:0000256" key="3">
    <source>
        <dbReference type="ARBA" id="ARBA00022705"/>
    </source>
</evidence>
<feature type="binding site" evidence="8">
    <location>
        <position position="187"/>
    </location>
    <ligand>
        <name>ATP</name>
        <dbReference type="ChEBI" id="CHEBI:30616"/>
    </ligand>
</feature>
<gene>
    <name evidence="8 14" type="primary">dnaA</name>
    <name evidence="14" type="ORF">JIN81_10560</name>
</gene>
<dbReference type="GO" id="GO:0003688">
    <property type="term" value="F:DNA replication origin binding"/>
    <property type="evidence" value="ECO:0007669"/>
    <property type="project" value="UniProtKB-UniRule"/>
</dbReference>
<protein>
    <recommendedName>
        <fullName evidence="8 9">Chromosomal replication initiator protein DnaA</fullName>
    </recommendedName>
</protein>
<feature type="region of interest" description="Domain IV, binds dsDNA" evidence="8">
    <location>
        <begin position="356"/>
        <end position="476"/>
    </location>
</feature>
<reference evidence="14" key="1">
    <citation type="submission" date="2021-01" db="EMBL/GenBank/DDBJ databases">
        <title>Modified the classification status of verrucomicrobia.</title>
        <authorList>
            <person name="Feng X."/>
        </authorList>
    </citation>
    <scope>NUCLEOTIDE SEQUENCE</scope>
    <source>
        <strain evidence="14">KCTC 22201</strain>
    </source>
</reference>
<dbReference type="Pfam" id="PF00308">
    <property type="entry name" value="Bac_DnaA"/>
    <property type="match status" value="1"/>
</dbReference>
<keyword evidence="3 8" id="KW-0235">DNA replication</keyword>
<feature type="binding site" evidence="8">
    <location>
        <position position="183"/>
    </location>
    <ligand>
        <name>ATP</name>
        <dbReference type="ChEBI" id="CHEBI:30616"/>
    </ligand>
</feature>
<evidence type="ECO:0000256" key="11">
    <source>
        <dbReference type="RuleBase" id="RU004227"/>
    </source>
</evidence>
<keyword evidence="2 8" id="KW-0963">Cytoplasm</keyword>
<dbReference type="SMART" id="SM00382">
    <property type="entry name" value="AAA"/>
    <property type="match status" value="1"/>
</dbReference>
<dbReference type="GO" id="GO:0005886">
    <property type="term" value="C:plasma membrane"/>
    <property type="evidence" value="ECO:0007669"/>
    <property type="project" value="TreeGrafter"/>
</dbReference>
<proteinExistence type="inferred from homology"/>
<dbReference type="Gene3D" id="1.10.8.60">
    <property type="match status" value="1"/>
</dbReference>
<dbReference type="NCBIfam" id="TIGR00362">
    <property type="entry name" value="DnaA"/>
    <property type="match status" value="1"/>
</dbReference>
<evidence type="ECO:0000256" key="10">
    <source>
        <dbReference type="RuleBase" id="RU000577"/>
    </source>
</evidence>
<dbReference type="SUPFAM" id="SSF52540">
    <property type="entry name" value="P-loop containing nucleoside triphosphate hydrolases"/>
    <property type="match status" value="1"/>
</dbReference>
<comment type="subcellular location">
    <subcellularLocation>
        <location evidence="8">Cytoplasm</location>
    </subcellularLocation>
</comment>
<dbReference type="EMBL" id="JAENII010000007">
    <property type="protein sequence ID" value="MBK1827466.1"/>
    <property type="molecule type" value="Genomic_DNA"/>
</dbReference>
<keyword evidence="5 8" id="KW-0067">ATP-binding</keyword>
<feature type="binding site" evidence="8">
    <location>
        <position position="186"/>
    </location>
    <ligand>
        <name>ATP</name>
        <dbReference type="ChEBI" id="CHEBI:30616"/>
    </ligand>
</feature>
<comment type="caution">
    <text evidence="14">The sequence shown here is derived from an EMBL/GenBank/DDBJ whole genome shotgun (WGS) entry which is preliminary data.</text>
</comment>
<keyword evidence="15" id="KW-1185">Reference proteome</keyword>
<dbReference type="InterPro" id="IPR013317">
    <property type="entry name" value="DnaA_dom"/>
</dbReference>
<dbReference type="FunFam" id="3.40.50.300:FF:000668">
    <property type="entry name" value="Chromosomal replication initiator protein DnaA"/>
    <property type="match status" value="1"/>
</dbReference>
<evidence type="ECO:0000259" key="12">
    <source>
        <dbReference type="SMART" id="SM00382"/>
    </source>
</evidence>
<dbReference type="GO" id="GO:0008289">
    <property type="term" value="F:lipid binding"/>
    <property type="evidence" value="ECO:0007669"/>
    <property type="project" value="UniProtKB-KW"/>
</dbReference>
<evidence type="ECO:0000256" key="5">
    <source>
        <dbReference type="ARBA" id="ARBA00022840"/>
    </source>
</evidence>
<dbReference type="InterPro" id="IPR001957">
    <property type="entry name" value="Chromosome_initiator_DnaA"/>
</dbReference>
<dbReference type="InterPro" id="IPR038454">
    <property type="entry name" value="DnaA_N_sf"/>
</dbReference>
<dbReference type="PANTHER" id="PTHR30050">
    <property type="entry name" value="CHROMOSOMAL REPLICATION INITIATOR PROTEIN DNAA"/>
    <property type="match status" value="1"/>
</dbReference>
<dbReference type="CDD" id="cd00009">
    <property type="entry name" value="AAA"/>
    <property type="match status" value="1"/>
</dbReference>
<dbReference type="SUPFAM" id="SSF48295">
    <property type="entry name" value="TrpR-like"/>
    <property type="match status" value="1"/>
</dbReference>
<evidence type="ECO:0000256" key="8">
    <source>
        <dbReference type="HAMAP-Rule" id="MF_00377"/>
    </source>
</evidence>
<evidence type="ECO:0000256" key="1">
    <source>
        <dbReference type="ARBA" id="ARBA00006583"/>
    </source>
</evidence>
<dbReference type="GO" id="GO:0006270">
    <property type="term" value="P:DNA replication initiation"/>
    <property type="evidence" value="ECO:0007669"/>
    <property type="project" value="UniProtKB-UniRule"/>
</dbReference>
<comment type="function">
    <text evidence="8 10">Plays an essential role in the initiation and regulation of chromosomal replication. ATP-DnaA binds to the origin of replication (oriC) to initiate formation of the DNA replication initiation complex once per cell cycle. Binds the DnaA box (a 9 base pair repeat at the origin) and separates the double-stranded (ds)DNA. Forms a right-handed helical filament on oriC DNA; dsDNA binds to the exterior of the filament while single-stranded (ss)DNA is stabiized in the filament's interior. The ATP-DnaA-oriC complex binds and stabilizes one strand of the AT-rich DNA unwinding element (DUE), permitting loading of DNA polymerase. After initiation quickly degrades to an ADP-DnaA complex that is not apt for DNA replication. Binds acidic phospholipids.</text>
</comment>
<dbReference type="Gene3D" id="1.10.1750.10">
    <property type="match status" value="1"/>
</dbReference>
<dbReference type="InterPro" id="IPR024633">
    <property type="entry name" value="DnaA_N_dom"/>
</dbReference>
<comment type="caution">
    <text evidence="8">Lacks conserved residue(s) required for the propagation of feature annotation.</text>
</comment>
<feature type="domain" description="Chromosomal replication initiator DnaA C-terminal" evidence="13">
    <location>
        <begin position="384"/>
        <end position="453"/>
    </location>
</feature>
<dbReference type="AlphaFoldDB" id="A0A934RF92"/>
<keyword evidence="7 8" id="KW-0238">DNA-binding</keyword>
<comment type="similarity">
    <text evidence="1 8 11">Belongs to the DnaA family.</text>
</comment>
<feature type="region of interest" description="Domain I, interacts with DnaA modulators" evidence="8">
    <location>
        <begin position="1"/>
        <end position="109"/>
    </location>
</feature>
<dbReference type="Gene3D" id="3.30.300.180">
    <property type="match status" value="1"/>
</dbReference>
<dbReference type="Pfam" id="PF11638">
    <property type="entry name" value="DnaA_N"/>
    <property type="match status" value="1"/>
</dbReference>
<feature type="region of interest" description="Domain III, AAA+ region" evidence="8">
    <location>
        <begin position="139"/>
        <end position="355"/>
    </location>
</feature>
<evidence type="ECO:0000256" key="2">
    <source>
        <dbReference type="ARBA" id="ARBA00022490"/>
    </source>
</evidence>
<evidence type="ECO:0000256" key="9">
    <source>
        <dbReference type="NCBIfam" id="TIGR00362"/>
    </source>
</evidence>
<feature type="domain" description="AAA+ ATPase" evidence="12">
    <location>
        <begin position="172"/>
        <end position="302"/>
    </location>
</feature>
<evidence type="ECO:0000313" key="15">
    <source>
        <dbReference type="Proteomes" id="UP000658278"/>
    </source>
</evidence>
<dbReference type="InterPro" id="IPR027417">
    <property type="entry name" value="P-loop_NTPase"/>
</dbReference>
<dbReference type="Pfam" id="PF08299">
    <property type="entry name" value="Bac_DnaA_C"/>
    <property type="match status" value="1"/>
</dbReference>
<evidence type="ECO:0000313" key="14">
    <source>
        <dbReference type="EMBL" id="MBK1827466.1"/>
    </source>
</evidence>
<comment type="domain">
    <text evidence="8">Domain I is involved in oligomerization and binding regulators, domain II is flexibile and of varying length in different bacteria, domain III forms the AAA+ region, while domain IV binds dsDNA.</text>
</comment>